<name>C3XQ83_BRAFL</name>
<dbReference type="FunFam" id="3.30.450.20:FF:000066">
    <property type="entry name" value="Period circadian protein"/>
    <property type="match status" value="1"/>
</dbReference>
<evidence type="ECO:0000256" key="6">
    <source>
        <dbReference type="ARBA" id="ARBA00023242"/>
    </source>
</evidence>
<evidence type="ECO:0000256" key="7">
    <source>
        <dbReference type="ARBA" id="ARBA00040849"/>
    </source>
</evidence>
<keyword evidence="2" id="KW-0597">Phosphoprotein</keyword>
<feature type="compositionally biased region" description="Basic and acidic residues" evidence="8">
    <location>
        <begin position="136"/>
        <end position="145"/>
    </location>
</feature>
<feature type="compositionally biased region" description="Polar residues" evidence="8">
    <location>
        <begin position="223"/>
        <end position="274"/>
    </location>
</feature>
<feature type="compositionally biased region" description="Low complexity" evidence="8">
    <location>
        <begin position="1434"/>
        <end position="1452"/>
    </location>
</feature>
<dbReference type="PROSITE" id="PS50112">
    <property type="entry name" value="PAS"/>
    <property type="match status" value="1"/>
</dbReference>
<dbReference type="STRING" id="7739.C3XQ83"/>
<feature type="compositionally biased region" description="Polar residues" evidence="8">
    <location>
        <begin position="1187"/>
        <end position="1200"/>
    </location>
</feature>
<feature type="region of interest" description="Disordered" evidence="8">
    <location>
        <begin position="1245"/>
        <end position="1282"/>
    </location>
</feature>
<dbReference type="PANTHER" id="PTHR11269:SF16">
    <property type="entry name" value="PERIOD CIRCADIAN PROTEIN"/>
    <property type="match status" value="1"/>
</dbReference>
<feature type="compositionally biased region" description="Polar residues" evidence="8">
    <location>
        <begin position="72"/>
        <end position="86"/>
    </location>
</feature>
<evidence type="ECO:0000256" key="1">
    <source>
        <dbReference type="ARBA" id="ARBA00004123"/>
    </source>
</evidence>
<feature type="compositionally biased region" description="Low complexity" evidence="8">
    <location>
        <begin position="124"/>
        <end position="134"/>
    </location>
</feature>
<feature type="compositionally biased region" description="Low complexity" evidence="8">
    <location>
        <begin position="196"/>
        <end position="214"/>
    </location>
</feature>
<feature type="compositionally biased region" description="Low complexity" evidence="8">
    <location>
        <begin position="733"/>
        <end position="742"/>
    </location>
</feature>
<dbReference type="SUPFAM" id="SSF55785">
    <property type="entry name" value="PYP-like sensor domain (PAS domain)"/>
    <property type="match status" value="2"/>
</dbReference>
<gene>
    <name evidence="10" type="ORF">BRAFLDRAFT_67319</name>
</gene>
<proteinExistence type="predicted"/>
<evidence type="ECO:0000313" key="10">
    <source>
        <dbReference type="EMBL" id="EEN70104.1"/>
    </source>
</evidence>
<evidence type="ECO:0000256" key="2">
    <source>
        <dbReference type="ARBA" id="ARBA00022553"/>
    </source>
</evidence>
<dbReference type="FunCoup" id="C3XQ83">
    <property type="interactions" value="44"/>
</dbReference>
<feature type="region of interest" description="Disordered" evidence="8">
    <location>
        <begin position="66"/>
        <end position="86"/>
    </location>
</feature>
<dbReference type="InParanoid" id="C3XQ83"/>
<feature type="compositionally biased region" description="Basic and acidic residues" evidence="8">
    <location>
        <begin position="1272"/>
        <end position="1282"/>
    </location>
</feature>
<reference evidence="10" key="1">
    <citation type="journal article" date="2008" name="Nature">
        <title>The amphioxus genome and the evolution of the chordate karyotype.</title>
        <authorList>
            <consortium name="US DOE Joint Genome Institute (JGI-PGF)"/>
            <person name="Putnam N.H."/>
            <person name="Butts T."/>
            <person name="Ferrier D.E.K."/>
            <person name="Furlong R.F."/>
            <person name="Hellsten U."/>
            <person name="Kawashima T."/>
            <person name="Robinson-Rechavi M."/>
            <person name="Shoguchi E."/>
            <person name="Terry A."/>
            <person name="Yu J.-K."/>
            <person name="Benito-Gutierrez E.L."/>
            <person name="Dubchak I."/>
            <person name="Garcia-Fernandez J."/>
            <person name="Gibson-Brown J.J."/>
            <person name="Grigoriev I.V."/>
            <person name="Horton A.C."/>
            <person name="de Jong P.J."/>
            <person name="Jurka J."/>
            <person name="Kapitonov V.V."/>
            <person name="Kohara Y."/>
            <person name="Kuroki Y."/>
            <person name="Lindquist E."/>
            <person name="Lucas S."/>
            <person name="Osoegawa K."/>
            <person name="Pennacchio L.A."/>
            <person name="Salamov A.A."/>
            <person name="Satou Y."/>
            <person name="Sauka-Spengler T."/>
            <person name="Schmutz J."/>
            <person name="Shin-I T."/>
            <person name="Toyoda A."/>
            <person name="Bronner-Fraser M."/>
            <person name="Fujiyama A."/>
            <person name="Holland L.Z."/>
            <person name="Holland P.W.H."/>
            <person name="Satoh N."/>
            <person name="Rokhsar D.S."/>
        </authorList>
    </citation>
    <scope>NUCLEOTIDE SEQUENCE [LARGE SCALE GENOMIC DNA]</scope>
    <source>
        <strain evidence="10">S238N-H82</strain>
        <tissue evidence="10">Testes</tissue>
    </source>
</reference>
<feature type="compositionally biased region" description="Low complexity" evidence="8">
    <location>
        <begin position="177"/>
        <end position="188"/>
    </location>
</feature>
<feature type="compositionally biased region" description="Polar residues" evidence="8">
    <location>
        <begin position="1247"/>
        <end position="1271"/>
    </location>
</feature>
<feature type="region of interest" description="Disordered" evidence="8">
    <location>
        <begin position="722"/>
        <end position="745"/>
    </location>
</feature>
<dbReference type="Pfam" id="PF23170">
    <property type="entry name" value="bHLH_PER"/>
    <property type="match status" value="1"/>
</dbReference>
<evidence type="ECO:0000259" key="9">
    <source>
        <dbReference type="PROSITE" id="PS50112"/>
    </source>
</evidence>
<dbReference type="Gene3D" id="3.30.450.20">
    <property type="entry name" value="PAS domain"/>
    <property type="match status" value="2"/>
</dbReference>
<keyword evidence="3" id="KW-0677">Repeat</keyword>
<dbReference type="Pfam" id="PF12114">
    <property type="entry name" value="Period_C"/>
    <property type="match status" value="1"/>
</dbReference>
<dbReference type="SMART" id="SM00091">
    <property type="entry name" value="PAS"/>
    <property type="match status" value="2"/>
</dbReference>
<dbReference type="InterPro" id="IPR057310">
    <property type="entry name" value="PER1-3_bHLH"/>
</dbReference>
<evidence type="ECO:0000256" key="5">
    <source>
        <dbReference type="ARBA" id="ARBA00023163"/>
    </source>
</evidence>
<keyword evidence="6" id="KW-0539">Nucleus</keyword>
<dbReference type="Pfam" id="PF21353">
    <property type="entry name" value="Per3-like_PAS-A"/>
    <property type="match status" value="1"/>
</dbReference>
<feature type="region of interest" description="Disordered" evidence="8">
    <location>
        <begin position="1397"/>
        <end position="1493"/>
    </location>
</feature>
<feature type="compositionally biased region" description="Low complexity" evidence="8">
    <location>
        <begin position="1483"/>
        <end position="1493"/>
    </location>
</feature>
<evidence type="ECO:0000256" key="8">
    <source>
        <dbReference type="SAM" id="MobiDB-lite"/>
    </source>
</evidence>
<organism evidence="10">
    <name type="scientific">Branchiostoma floridae</name>
    <name type="common">Florida lancelet</name>
    <name type="synonym">Amphioxus</name>
    <dbReference type="NCBI Taxonomy" id="7739"/>
    <lineage>
        <taxon>Eukaryota</taxon>
        <taxon>Metazoa</taxon>
        <taxon>Chordata</taxon>
        <taxon>Cephalochordata</taxon>
        <taxon>Leptocardii</taxon>
        <taxon>Amphioxiformes</taxon>
        <taxon>Branchiostomatidae</taxon>
        <taxon>Branchiostoma</taxon>
    </lineage>
</organism>
<evidence type="ECO:0000256" key="4">
    <source>
        <dbReference type="ARBA" id="ARBA00023015"/>
    </source>
</evidence>
<dbReference type="InterPro" id="IPR048814">
    <property type="entry name" value="Per1-3_PAS-A"/>
</dbReference>
<feature type="region of interest" description="Disordered" evidence="8">
    <location>
        <begin position="1183"/>
        <end position="1233"/>
    </location>
</feature>
<keyword evidence="5" id="KW-0804">Transcription</keyword>
<feature type="domain" description="PAS" evidence="9">
    <location>
        <begin position="535"/>
        <end position="578"/>
    </location>
</feature>
<evidence type="ECO:0000256" key="3">
    <source>
        <dbReference type="ARBA" id="ARBA00022737"/>
    </source>
</evidence>
<dbReference type="GO" id="GO:0005634">
    <property type="term" value="C:nucleus"/>
    <property type="evidence" value="ECO:0007669"/>
    <property type="project" value="UniProtKB-SubCell"/>
</dbReference>
<accession>C3XQ83</accession>
<comment type="subcellular location">
    <subcellularLocation>
        <location evidence="1">Nucleus</location>
    </subcellularLocation>
</comment>
<dbReference type="EMBL" id="GG666451">
    <property type="protein sequence ID" value="EEN70104.1"/>
    <property type="molecule type" value="Genomic_DNA"/>
</dbReference>
<protein>
    <recommendedName>
        <fullName evidence="7">Period circadian protein</fullName>
    </recommendedName>
</protein>
<keyword evidence="4" id="KW-0805">Transcription regulation</keyword>
<dbReference type="eggNOG" id="KOG3753">
    <property type="taxonomic scope" value="Eukaryota"/>
</dbReference>
<feature type="compositionally biased region" description="Basic and acidic residues" evidence="8">
    <location>
        <begin position="1453"/>
        <end position="1476"/>
    </location>
</feature>
<dbReference type="Pfam" id="PF14598">
    <property type="entry name" value="PAS_11"/>
    <property type="match status" value="1"/>
</dbReference>
<feature type="region of interest" description="Disordered" evidence="8">
    <location>
        <begin position="866"/>
        <end position="885"/>
    </location>
</feature>
<dbReference type="InterPro" id="IPR050760">
    <property type="entry name" value="Period_circadian_regulator"/>
</dbReference>
<feature type="compositionally biased region" description="Low complexity" evidence="8">
    <location>
        <begin position="1213"/>
        <end position="1222"/>
    </location>
</feature>
<feature type="region of interest" description="Disordered" evidence="8">
    <location>
        <begin position="99"/>
        <end position="276"/>
    </location>
</feature>
<dbReference type="PANTHER" id="PTHR11269">
    <property type="entry name" value="PERIOD CIRCADIAN PROTEIN"/>
    <property type="match status" value="1"/>
</dbReference>
<dbReference type="InterPro" id="IPR000014">
    <property type="entry name" value="PAS"/>
</dbReference>
<dbReference type="InterPro" id="IPR035965">
    <property type="entry name" value="PAS-like_dom_sf"/>
</dbReference>
<feature type="compositionally biased region" description="Low complexity" evidence="8">
    <location>
        <begin position="1397"/>
        <end position="1411"/>
    </location>
</feature>
<dbReference type="CDD" id="cd00130">
    <property type="entry name" value="PAS"/>
    <property type="match status" value="2"/>
</dbReference>
<sequence>MEERRLMLFTWADSKCRLMNRMSRVTSEDEFNTRSQGYFVSVGGSLWFVPSLSLENIFLPMACNQEEPMSEGGTSQAPDTDPEQTVSLDQSLVPAIKAPASLPAPTPSDNGKELGGHSAGVTDNTTSSSSNTSSPAHKETVDYFLKKPASPSHVAAPSTSGQANKQKDKYWDSKSASNGSSNGNGSNGEHSDDMAVSVTGSTKSSSNSKSGSGTEQPMEVENSENGEQGSNTLSNYGSSENSDSKSATLSMLSGSSNDDQPSTSGCSSSEQSMKAKNREKLVAAIQELKSMLPSSGLNDGKEGKPSTLAALTHAIECVKKVSSSNAFDLPFPEEEEDPSAKDNSIPTYSLHSLCTLSKNVVLQNMESFLVVVSVVDGTVLHVSDMIEKLLGYTPQNWQGRKFATFLARKDVPTFYSHMALMSRSGLPTCTRDGDTGALSEGKKNSSFYCFIRHDTEPAAAAEPPAQLNFTPFRLTGRKIRVVMPPKANEGEGKSALCCLALAVPVKTAYKEDGEVPVEKRTFLSCHTPSCNFSDVDSRAVPLTGYLPQDLIGRCIFDFINQDDAPIMLSVHEKVVKTPMGQTFNEGPVRLLVRNGNEVTIETSWSSFINPWTRKIDFVIGQHRVTRGPQEIDVFRNPIKAWIGHPSIRKDIAAMEQAICKLLLQTTIPQLAAPDHHLVSTVENPDQFAEDVDVQEKCMDMHILKARGQQIFVDKVKKMTDKTGKEAEDAKGTSSSSNVYSPSQPAALPNYEQLNYAQNIHRYLLSCPDVFSNSSMEEDQQQEQDLTTAMDAVQQAAELPRGAEASNLLPERELPSQTGVMTTLETSTRTVAVTTSSAVMTMAPMSQDSHVPLDPAHSEDIPIVDDFSDKNETNSEVGEPLPPPSPYQKVGLTQEILSQHTINQERTYVEQALKEGYNHLLLPAFQRRHGHKRQLLTPENETVTNKLSKHCQISNGIPRHRTSMSNSSSIAPQTTLVDAQTAQNMFVPIHNPSQNQSMPMGQMQVPVFPNQMGMNLSMFGMPFGMPVPQFMQGGMPPAGTPMMGSVPMMPMAQNFMYSGFFPHYGFSSAGGFTVPTTPSTQIPQGSSIWTQVPQRPLFPQGGGMQPLHINTDPGTFAPTVQMEAPLSHVSAQCLNPTPLVATCSTAVDPVTTSVPPPAPTAGISERVGSQCSSPLQLNLMQQELQEGGSRQTAVQAASNQSPHRKLQTDQEGLAPVKKACKAAPVKDKEDDNSLDTSSMLDLLLAESNDGNSSTPDIGSDPSFTSSEGSNTQEQKRKMESRERENFKRYVLQDPIWRVMANTTQKVMMTYQLPRREIDDVLKQDQDKLRSMERNQPAFSAEQMGELEDVKLCWGKMKMPDIAACDEAIDKCLSKKRKRMPSRKHLAVQTVISPTMESVLESNLPSSSCSSQKSETEMANLQGDIGRNPAKDSDNWGDNSNGSNGRSSRSSSSIKESDDKSQSNNSKDSDEYPVEKRLPPKRHSSPTTSNSSSDL</sequence>
<dbReference type="InterPro" id="IPR022728">
    <property type="entry name" value="Period_circadian-like_C"/>
</dbReference>